<evidence type="ECO:0000259" key="10">
    <source>
        <dbReference type="PROSITE" id="PS51296"/>
    </source>
</evidence>
<dbReference type="Gene3D" id="2.102.10.10">
    <property type="entry name" value="Rieske [2Fe-2S] iron-sulphur domain"/>
    <property type="match status" value="1"/>
</dbReference>
<dbReference type="InterPro" id="IPR036922">
    <property type="entry name" value="Rieske_2Fe-2S_sf"/>
</dbReference>
<comment type="caution">
    <text evidence="11">The sequence shown here is derived from an EMBL/GenBank/DDBJ whole genome shotgun (WGS) entry which is preliminary data.</text>
</comment>
<evidence type="ECO:0000256" key="6">
    <source>
        <dbReference type="ARBA" id="ARBA00023002"/>
    </source>
</evidence>
<dbReference type="PROSITE" id="PS51296">
    <property type="entry name" value="RIESKE"/>
    <property type="match status" value="1"/>
</dbReference>
<dbReference type="InterPro" id="IPR050584">
    <property type="entry name" value="Cholesterol_7-desaturase"/>
</dbReference>
<evidence type="ECO:0000256" key="1">
    <source>
        <dbReference type="ARBA" id="ARBA00004370"/>
    </source>
</evidence>
<evidence type="ECO:0000256" key="3">
    <source>
        <dbReference type="ARBA" id="ARBA00022714"/>
    </source>
</evidence>
<evidence type="ECO:0000256" key="8">
    <source>
        <dbReference type="ARBA" id="ARBA00023014"/>
    </source>
</evidence>
<dbReference type="GO" id="GO:0046872">
    <property type="term" value="F:metal ion binding"/>
    <property type="evidence" value="ECO:0007669"/>
    <property type="project" value="UniProtKB-KW"/>
</dbReference>
<keyword evidence="5" id="KW-1133">Transmembrane helix</keyword>
<accession>A0A812NJY1</accession>
<feature type="non-terminal residue" evidence="11">
    <location>
        <position position="1"/>
    </location>
</feature>
<dbReference type="OrthoDB" id="426882at2759"/>
<keyword evidence="9" id="KW-0472">Membrane</keyword>
<evidence type="ECO:0000313" key="12">
    <source>
        <dbReference type="Proteomes" id="UP000649617"/>
    </source>
</evidence>
<name>A0A812NJY1_SYMPI</name>
<dbReference type="SUPFAM" id="SSF55961">
    <property type="entry name" value="Bet v1-like"/>
    <property type="match status" value="1"/>
</dbReference>
<keyword evidence="3" id="KW-0001">2Fe-2S</keyword>
<reference evidence="11" key="1">
    <citation type="submission" date="2021-02" db="EMBL/GenBank/DDBJ databases">
        <authorList>
            <person name="Dougan E. K."/>
            <person name="Rhodes N."/>
            <person name="Thang M."/>
            <person name="Chan C."/>
        </authorList>
    </citation>
    <scope>NUCLEOTIDE SEQUENCE</scope>
</reference>
<dbReference type="Gene3D" id="3.90.380.10">
    <property type="entry name" value="Naphthalene 1,2-dioxygenase Alpha Subunit, Chain A, domain 1"/>
    <property type="match status" value="1"/>
</dbReference>
<dbReference type="GO" id="GO:0016020">
    <property type="term" value="C:membrane"/>
    <property type="evidence" value="ECO:0007669"/>
    <property type="project" value="UniProtKB-SubCell"/>
</dbReference>
<sequence>MVVWCSDVTKNIWHAALDSCPHRMAPLSAGVLETGQLRCRYHGWCFNGAGSCVSVPMARNDAEEARMCGLARSCLTTFPVQVKQGLVWIFPSAGQDAAIQAKKSAPCVTPEMDGAEWIMTVAPVGYQVSMENTFDPSHAPFLHNGIVKYSAERAQAITKFVLRDDVISGKRGFVLQHNGYDESTEGIFATRQFVPPCSNTTVYKYADGRVETNQAYFVPCSSHETRYIVNLGSGPSR</sequence>
<organism evidence="11 12">
    <name type="scientific">Symbiodinium pilosum</name>
    <name type="common">Dinoflagellate</name>
    <dbReference type="NCBI Taxonomy" id="2952"/>
    <lineage>
        <taxon>Eukaryota</taxon>
        <taxon>Sar</taxon>
        <taxon>Alveolata</taxon>
        <taxon>Dinophyceae</taxon>
        <taxon>Suessiales</taxon>
        <taxon>Symbiodiniaceae</taxon>
        <taxon>Symbiodinium</taxon>
    </lineage>
</organism>
<evidence type="ECO:0000313" key="11">
    <source>
        <dbReference type="EMBL" id="CAE7320432.1"/>
    </source>
</evidence>
<evidence type="ECO:0000256" key="4">
    <source>
        <dbReference type="ARBA" id="ARBA00022723"/>
    </source>
</evidence>
<evidence type="ECO:0000256" key="9">
    <source>
        <dbReference type="ARBA" id="ARBA00023136"/>
    </source>
</evidence>
<evidence type="ECO:0000256" key="7">
    <source>
        <dbReference type="ARBA" id="ARBA00023004"/>
    </source>
</evidence>
<dbReference type="GO" id="GO:0016491">
    <property type="term" value="F:oxidoreductase activity"/>
    <property type="evidence" value="ECO:0007669"/>
    <property type="project" value="UniProtKB-KW"/>
</dbReference>
<keyword evidence="2" id="KW-0812">Transmembrane</keyword>
<keyword evidence="12" id="KW-1185">Reference proteome</keyword>
<gene>
    <name evidence="11" type="primary">PTC52</name>
    <name evidence="11" type="ORF">SPIL2461_LOCUS7389</name>
</gene>
<dbReference type="Pfam" id="PF00355">
    <property type="entry name" value="Rieske"/>
    <property type="match status" value="1"/>
</dbReference>
<dbReference type="PANTHER" id="PTHR21266:SF32">
    <property type="entry name" value="CHOLESTEROL 7-DESATURASE NVD"/>
    <property type="match status" value="1"/>
</dbReference>
<evidence type="ECO:0000256" key="5">
    <source>
        <dbReference type="ARBA" id="ARBA00022989"/>
    </source>
</evidence>
<dbReference type="PANTHER" id="PTHR21266">
    <property type="entry name" value="IRON-SULFUR DOMAIN CONTAINING PROTEIN"/>
    <property type="match status" value="1"/>
</dbReference>
<dbReference type="EMBL" id="CAJNIZ010011514">
    <property type="protein sequence ID" value="CAE7320432.1"/>
    <property type="molecule type" value="Genomic_DNA"/>
</dbReference>
<keyword evidence="7" id="KW-0408">Iron</keyword>
<dbReference type="GO" id="GO:0051537">
    <property type="term" value="F:2 iron, 2 sulfur cluster binding"/>
    <property type="evidence" value="ECO:0007669"/>
    <property type="project" value="UniProtKB-KW"/>
</dbReference>
<keyword evidence="4" id="KW-0479">Metal-binding</keyword>
<keyword evidence="6" id="KW-0560">Oxidoreductase</keyword>
<dbReference type="GO" id="GO:0005737">
    <property type="term" value="C:cytoplasm"/>
    <property type="evidence" value="ECO:0007669"/>
    <property type="project" value="TreeGrafter"/>
</dbReference>
<evidence type="ECO:0000256" key="2">
    <source>
        <dbReference type="ARBA" id="ARBA00022692"/>
    </source>
</evidence>
<proteinExistence type="predicted"/>
<dbReference type="Proteomes" id="UP000649617">
    <property type="component" value="Unassembled WGS sequence"/>
</dbReference>
<dbReference type="SUPFAM" id="SSF50022">
    <property type="entry name" value="ISP domain"/>
    <property type="match status" value="1"/>
</dbReference>
<dbReference type="InterPro" id="IPR017941">
    <property type="entry name" value="Rieske_2Fe-2S"/>
</dbReference>
<keyword evidence="8" id="KW-0411">Iron-sulfur</keyword>
<protein>
    <submittedName>
        <fullName evidence="11">PTC52 protein</fullName>
    </submittedName>
</protein>
<dbReference type="AlphaFoldDB" id="A0A812NJY1"/>
<comment type="subcellular location">
    <subcellularLocation>
        <location evidence="1">Membrane</location>
    </subcellularLocation>
</comment>
<feature type="domain" description="Rieske" evidence="10">
    <location>
        <begin position="1"/>
        <end position="89"/>
    </location>
</feature>